<feature type="domain" description="CoA carboxyltransferase C-terminal" evidence="2">
    <location>
        <begin position="240"/>
        <end position="484"/>
    </location>
</feature>
<dbReference type="InterPro" id="IPR011763">
    <property type="entry name" value="COA_CT_C"/>
</dbReference>
<dbReference type="PROSITE" id="PS50989">
    <property type="entry name" value="COA_CT_CTER"/>
    <property type="match status" value="1"/>
</dbReference>
<dbReference type="InterPro" id="IPR029045">
    <property type="entry name" value="ClpP/crotonase-like_dom_sf"/>
</dbReference>
<proteinExistence type="predicted"/>
<dbReference type="EMBL" id="CP088295">
    <property type="protein sequence ID" value="UUY05208.1"/>
    <property type="molecule type" value="Genomic_DNA"/>
</dbReference>
<dbReference type="PANTHER" id="PTHR43842">
    <property type="entry name" value="PROPIONYL-COA CARBOXYLASE BETA CHAIN"/>
    <property type="match status" value="1"/>
</dbReference>
<keyword evidence="4" id="KW-1185">Reference proteome</keyword>
<dbReference type="InterPro" id="IPR034733">
    <property type="entry name" value="AcCoA_carboxyl_beta"/>
</dbReference>
<feature type="domain" description="CoA carboxyltransferase N-terminal" evidence="1">
    <location>
        <begin position="1"/>
        <end position="232"/>
    </location>
</feature>
<name>A0ABY5PKJ5_9ACTN</name>
<sequence>MTLALVDRADERLDAAQRLAALCDPGTVHRVRGAARSTRIGERAVDGDGVVVGSGRIHGRPVSCFAEDGAFLGGSLGVAHADGVVHALRHAGRAGIPVVGFIESAGARLQEGVDALDGYGRIFAEHVALSGRVPQISIVCGAAAGGGSYAPALTDFVVMTERASMFLTGPGVVREVMGEDVDFAGLGGPRVHGRQSGVAHFVVETEVDGALLARDLLSYLPAQAGHRPVATVPAPPPTERPDRAVPELGRKVYDVRRVIRDLSDGGDLLEVHAGWARNVVCAFARIDGHAVGVIANQPKYLGGVLDADASQKAARFVQTCDRFGVPLVVLVDTPGFLPGTRQEQGGVIRHGAKLVHAFAAATVPSVTVVLRKAFGGALIAMNSRALGADAIFAWPQATLGVMGAPQAVGITHRREIAAADDPEAARAAIAARYEAEQLRADVAAAQGHVDEVIAPSSTRARIAHTLGSHAAAPREPATARNGPL</sequence>
<evidence type="ECO:0000259" key="1">
    <source>
        <dbReference type="PROSITE" id="PS50980"/>
    </source>
</evidence>
<protein>
    <submittedName>
        <fullName evidence="3">Methylmalonyl-CoA carboxyltransferase</fullName>
    </submittedName>
</protein>
<dbReference type="PROSITE" id="PS50980">
    <property type="entry name" value="COA_CT_NTER"/>
    <property type="match status" value="1"/>
</dbReference>
<organism evidence="3 4">
    <name type="scientific">Svornostia abyssi</name>
    <dbReference type="NCBI Taxonomy" id="2898438"/>
    <lineage>
        <taxon>Bacteria</taxon>
        <taxon>Bacillati</taxon>
        <taxon>Actinomycetota</taxon>
        <taxon>Thermoleophilia</taxon>
        <taxon>Solirubrobacterales</taxon>
        <taxon>Baekduiaceae</taxon>
        <taxon>Svornostia</taxon>
    </lineage>
</organism>
<dbReference type="Proteomes" id="UP001058860">
    <property type="component" value="Chromosome"/>
</dbReference>
<evidence type="ECO:0000259" key="2">
    <source>
        <dbReference type="PROSITE" id="PS50989"/>
    </source>
</evidence>
<dbReference type="RefSeq" id="WP_353865668.1">
    <property type="nucleotide sequence ID" value="NZ_CP088295.1"/>
</dbReference>
<accession>A0ABY5PKJ5</accession>
<evidence type="ECO:0000313" key="3">
    <source>
        <dbReference type="EMBL" id="UUY05208.1"/>
    </source>
</evidence>
<dbReference type="Pfam" id="PF01039">
    <property type="entry name" value="Carboxyl_trans"/>
    <property type="match status" value="1"/>
</dbReference>
<dbReference type="PANTHER" id="PTHR43842:SF2">
    <property type="entry name" value="PROPIONYL-COA CARBOXYLASE BETA CHAIN, MITOCHONDRIAL"/>
    <property type="match status" value="1"/>
</dbReference>
<reference evidence="4" key="1">
    <citation type="submission" date="2021-11" db="EMBL/GenBank/DDBJ databases">
        <title>Cultivation dependent microbiological survey of springs from the worlds oldest radium mine currently devoted to the extraction of radon-saturated water.</title>
        <authorList>
            <person name="Kapinusova G."/>
            <person name="Smrhova T."/>
            <person name="Strejcek M."/>
            <person name="Suman J."/>
            <person name="Jani K."/>
            <person name="Pajer P."/>
            <person name="Uhlik O."/>
        </authorList>
    </citation>
    <scope>NUCLEOTIDE SEQUENCE [LARGE SCALE GENOMIC DNA]</scope>
    <source>
        <strain evidence="4">J379</strain>
    </source>
</reference>
<dbReference type="Gene3D" id="3.90.226.10">
    <property type="entry name" value="2-enoyl-CoA Hydratase, Chain A, domain 1"/>
    <property type="match status" value="2"/>
</dbReference>
<dbReference type="InterPro" id="IPR051047">
    <property type="entry name" value="AccD/PCCB"/>
</dbReference>
<dbReference type="SUPFAM" id="SSF52096">
    <property type="entry name" value="ClpP/crotonase"/>
    <property type="match status" value="2"/>
</dbReference>
<evidence type="ECO:0000313" key="4">
    <source>
        <dbReference type="Proteomes" id="UP001058860"/>
    </source>
</evidence>
<dbReference type="InterPro" id="IPR011762">
    <property type="entry name" value="COA_CT_N"/>
</dbReference>
<gene>
    <name evidence="3" type="ORF">LRS13_06700</name>
</gene>